<dbReference type="EMBL" id="LLXL01004805">
    <property type="protein sequence ID" value="PKK57049.1"/>
    <property type="molecule type" value="Genomic_DNA"/>
</dbReference>
<feature type="chain" id="PRO_5014923180" evidence="2">
    <location>
        <begin position="22"/>
        <end position="111"/>
    </location>
</feature>
<feature type="signal peptide" evidence="2">
    <location>
        <begin position="1"/>
        <end position="21"/>
    </location>
</feature>
<evidence type="ECO:0000313" key="3">
    <source>
        <dbReference type="EMBL" id="PKK57049.1"/>
    </source>
</evidence>
<evidence type="ECO:0000313" key="4">
    <source>
        <dbReference type="Proteomes" id="UP000233469"/>
    </source>
</evidence>
<evidence type="ECO:0000256" key="1">
    <source>
        <dbReference type="SAM" id="MobiDB-lite"/>
    </source>
</evidence>
<comment type="caution">
    <text evidence="3">The sequence shown here is derived from an EMBL/GenBank/DDBJ whole genome shotgun (WGS) entry which is preliminary data.</text>
</comment>
<name>A0A2N1M600_9GLOM</name>
<dbReference type="Proteomes" id="UP000233469">
    <property type="component" value="Unassembled WGS sequence"/>
</dbReference>
<dbReference type="VEuPathDB" id="FungiDB:RhiirFUN_004074"/>
<dbReference type="VEuPathDB" id="FungiDB:RhiirA1_502140"/>
<organism evidence="3 4">
    <name type="scientific">Rhizophagus irregularis</name>
    <dbReference type="NCBI Taxonomy" id="588596"/>
    <lineage>
        <taxon>Eukaryota</taxon>
        <taxon>Fungi</taxon>
        <taxon>Fungi incertae sedis</taxon>
        <taxon>Mucoromycota</taxon>
        <taxon>Glomeromycotina</taxon>
        <taxon>Glomeromycetes</taxon>
        <taxon>Glomerales</taxon>
        <taxon>Glomeraceae</taxon>
        <taxon>Rhizophagus</taxon>
    </lineage>
</organism>
<proteinExistence type="predicted"/>
<accession>A0A2N1M600</accession>
<gene>
    <name evidence="3" type="ORF">RhiirC2_798759</name>
</gene>
<reference evidence="3 4" key="2">
    <citation type="submission" date="2017-10" db="EMBL/GenBank/DDBJ databases">
        <title>Extensive intraspecific genome diversity in a model arbuscular mycorrhizal fungus.</title>
        <authorList>
            <person name="Chen E.C.H."/>
            <person name="Morin E."/>
            <person name="Baudet D."/>
            <person name="Noel J."/>
            <person name="Ndikumana S."/>
            <person name="Charron P."/>
            <person name="St-Onge C."/>
            <person name="Giorgi J."/>
            <person name="Grigoriev I.V."/>
            <person name="Roux C."/>
            <person name="Martin F.M."/>
            <person name="Corradi N."/>
        </authorList>
    </citation>
    <scope>NUCLEOTIDE SEQUENCE [LARGE SCALE GENOMIC DNA]</scope>
    <source>
        <strain evidence="3 4">C2</strain>
    </source>
</reference>
<dbReference type="AlphaFoldDB" id="A0A2N1M600"/>
<sequence>MKFFTFFLALAIVAFSTFVAATPANQERGGDISRIPSANDNQKRDDVSTSDWKRGDDISRVGATKDNKNKRSLVGRQSKCPYGYHWCNDIYGGCCPNNTICTSNNKCASGC</sequence>
<keyword evidence="2" id="KW-0732">Signal</keyword>
<dbReference type="VEuPathDB" id="FungiDB:FUN_024646"/>
<feature type="region of interest" description="Disordered" evidence="1">
    <location>
        <begin position="27"/>
        <end position="70"/>
    </location>
</feature>
<evidence type="ECO:0000256" key="2">
    <source>
        <dbReference type="SAM" id="SignalP"/>
    </source>
</evidence>
<reference evidence="3 4" key="1">
    <citation type="submission" date="2016-04" db="EMBL/GenBank/DDBJ databases">
        <title>Genome analyses suggest a sexual origin of heterokaryosis in a supposedly ancient asexual fungus.</title>
        <authorList>
            <person name="Ropars J."/>
            <person name="Sedzielewska K."/>
            <person name="Noel J."/>
            <person name="Charron P."/>
            <person name="Farinelli L."/>
            <person name="Marton T."/>
            <person name="Kruger M."/>
            <person name="Pelin A."/>
            <person name="Brachmann A."/>
            <person name="Corradi N."/>
        </authorList>
    </citation>
    <scope>NUCLEOTIDE SEQUENCE [LARGE SCALE GENOMIC DNA]</scope>
    <source>
        <strain evidence="3 4">C2</strain>
    </source>
</reference>
<protein>
    <submittedName>
        <fullName evidence="3">Uncharacterized protein</fullName>
    </submittedName>
</protein>
<feature type="compositionally biased region" description="Basic and acidic residues" evidence="1">
    <location>
        <begin position="41"/>
        <end position="69"/>
    </location>
</feature>